<sequence length="104" mass="11931">MGRCRFRPVAYQMGLCFVTLGFVLVALGYGLPTWLRLTRGRTEGLWNRCQGVFSSCSFSPDARGLREYRSDGKLLGVSVFDLMLFLTVHVYSYRLRGQNERHLC</sequence>
<evidence type="ECO:0000313" key="2">
    <source>
        <dbReference type="EMBL" id="KAK7111749.1"/>
    </source>
</evidence>
<keyword evidence="1" id="KW-1133">Transmembrane helix</keyword>
<feature type="transmembrane region" description="Helical" evidence="1">
    <location>
        <begin position="74"/>
        <end position="93"/>
    </location>
</feature>
<reference evidence="2 3" key="1">
    <citation type="submission" date="2024-02" db="EMBL/GenBank/DDBJ databases">
        <title>Chromosome-scale genome assembly of the rough periwinkle Littorina saxatilis.</title>
        <authorList>
            <person name="De Jode A."/>
            <person name="Faria R."/>
            <person name="Formenti G."/>
            <person name="Sims Y."/>
            <person name="Smith T.P."/>
            <person name="Tracey A."/>
            <person name="Wood J.M.D."/>
            <person name="Zagrodzka Z.B."/>
            <person name="Johannesson K."/>
            <person name="Butlin R.K."/>
            <person name="Leder E.H."/>
        </authorList>
    </citation>
    <scope>NUCLEOTIDE SEQUENCE [LARGE SCALE GENOMIC DNA]</scope>
    <source>
        <strain evidence="2">Snail1</strain>
        <tissue evidence="2">Muscle</tissue>
    </source>
</reference>
<comment type="caution">
    <text evidence="2">The sequence shown here is derived from an EMBL/GenBank/DDBJ whole genome shotgun (WGS) entry which is preliminary data.</text>
</comment>
<dbReference type="EMBL" id="JBAMIC010000002">
    <property type="protein sequence ID" value="KAK7111749.1"/>
    <property type="molecule type" value="Genomic_DNA"/>
</dbReference>
<name>A0AAN9BUU4_9CAEN</name>
<evidence type="ECO:0000256" key="1">
    <source>
        <dbReference type="SAM" id="Phobius"/>
    </source>
</evidence>
<evidence type="ECO:0000313" key="3">
    <source>
        <dbReference type="Proteomes" id="UP001374579"/>
    </source>
</evidence>
<protein>
    <submittedName>
        <fullName evidence="2">Uncharacterized protein</fullName>
    </submittedName>
</protein>
<dbReference type="Proteomes" id="UP001374579">
    <property type="component" value="Unassembled WGS sequence"/>
</dbReference>
<keyword evidence="1" id="KW-0472">Membrane</keyword>
<gene>
    <name evidence="2" type="ORF">V1264_011328</name>
</gene>
<organism evidence="2 3">
    <name type="scientific">Littorina saxatilis</name>
    <dbReference type="NCBI Taxonomy" id="31220"/>
    <lineage>
        <taxon>Eukaryota</taxon>
        <taxon>Metazoa</taxon>
        <taxon>Spiralia</taxon>
        <taxon>Lophotrochozoa</taxon>
        <taxon>Mollusca</taxon>
        <taxon>Gastropoda</taxon>
        <taxon>Caenogastropoda</taxon>
        <taxon>Littorinimorpha</taxon>
        <taxon>Littorinoidea</taxon>
        <taxon>Littorinidae</taxon>
        <taxon>Littorina</taxon>
    </lineage>
</organism>
<keyword evidence="3" id="KW-1185">Reference proteome</keyword>
<feature type="transmembrane region" description="Helical" evidence="1">
    <location>
        <begin position="9"/>
        <end position="31"/>
    </location>
</feature>
<proteinExistence type="predicted"/>
<dbReference type="AlphaFoldDB" id="A0AAN9BUU4"/>
<keyword evidence="1" id="KW-0812">Transmembrane</keyword>
<accession>A0AAN9BUU4</accession>